<protein>
    <submittedName>
        <fullName evidence="2">Uncharacterized protein</fullName>
    </submittedName>
</protein>
<feature type="region of interest" description="Disordered" evidence="1">
    <location>
        <begin position="1"/>
        <end position="41"/>
    </location>
</feature>
<keyword evidence="3" id="KW-1185">Reference proteome</keyword>
<accession>A0A8X6MVW4</accession>
<name>A0A8X6MVW4_NEPPI</name>
<proteinExistence type="predicted"/>
<comment type="caution">
    <text evidence="2">The sequence shown here is derived from an EMBL/GenBank/DDBJ whole genome shotgun (WGS) entry which is preliminary data.</text>
</comment>
<evidence type="ECO:0000313" key="2">
    <source>
        <dbReference type="EMBL" id="GFS80935.1"/>
    </source>
</evidence>
<dbReference type="AlphaFoldDB" id="A0A8X6MVW4"/>
<gene>
    <name evidence="2" type="ORF">NPIL_62491</name>
</gene>
<evidence type="ECO:0000313" key="3">
    <source>
        <dbReference type="Proteomes" id="UP000887013"/>
    </source>
</evidence>
<sequence length="102" mass="11637">MRPIIDPLASRGSNRRRKDGPYEDPGSRTLSQRHPLSRPRASLSVMRCNSPTGFSTGRWPITSEEGRIAQDLRVDPEVRFAVKQAPTQLYRLLQFITISLFK</sequence>
<reference evidence="2" key="1">
    <citation type="submission" date="2020-08" db="EMBL/GenBank/DDBJ databases">
        <title>Multicomponent nature underlies the extraordinary mechanical properties of spider dragline silk.</title>
        <authorList>
            <person name="Kono N."/>
            <person name="Nakamura H."/>
            <person name="Mori M."/>
            <person name="Yoshida Y."/>
            <person name="Ohtoshi R."/>
            <person name="Malay A.D."/>
            <person name="Moran D.A.P."/>
            <person name="Tomita M."/>
            <person name="Numata K."/>
            <person name="Arakawa K."/>
        </authorList>
    </citation>
    <scope>NUCLEOTIDE SEQUENCE</scope>
</reference>
<organism evidence="2 3">
    <name type="scientific">Nephila pilipes</name>
    <name type="common">Giant wood spider</name>
    <name type="synonym">Nephila maculata</name>
    <dbReference type="NCBI Taxonomy" id="299642"/>
    <lineage>
        <taxon>Eukaryota</taxon>
        <taxon>Metazoa</taxon>
        <taxon>Ecdysozoa</taxon>
        <taxon>Arthropoda</taxon>
        <taxon>Chelicerata</taxon>
        <taxon>Arachnida</taxon>
        <taxon>Araneae</taxon>
        <taxon>Araneomorphae</taxon>
        <taxon>Entelegynae</taxon>
        <taxon>Araneoidea</taxon>
        <taxon>Nephilidae</taxon>
        <taxon>Nephila</taxon>
    </lineage>
</organism>
<evidence type="ECO:0000256" key="1">
    <source>
        <dbReference type="SAM" id="MobiDB-lite"/>
    </source>
</evidence>
<dbReference type="Proteomes" id="UP000887013">
    <property type="component" value="Unassembled WGS sequence"/>
</dbReference>
<dbReference type="EMBL" id="BMAW01097681">
    <property type="protein sequence ID" value="GFS80935.1"/>
    <property type="molecule type" value="Genomic_DNA"/>
</dbReference>